<dbReference type="InterPro" id="IPR001461">
    <property type="entry name" value="Aspartic_peptidase_A1"/>
</dbReference>
<feature type="disulfide bond" evidence="6">
    <location>
        <begin position="327"/>
        <end position="362"/>
    </location>
</feature>
<evidence type="ECO:0000256" key="6">
    <source>
        <dbReference type="PIRSR" id="PIRSR601461-2"/>
    </source>
</evidence>
<dbReference type="Pfam" id="PF00026">
    <property type="entry name" value="Asp"/>
    <property type="match status" value="1"/>
</dbReference>
<dbReference type="InterPro" id="IPR033121">
    <property type="entry name" value="PEPTIDASE_A1"/>
</dbReference>
<evidence type="ECO:0000256" key="2">
    <source>
        <dbReference type="ARBA" id="ARBA00022670"/>
    </source>
</evidence>
<dbReference type="InterPro" id="IPR001969">
    <property type="entry name" value="Aspartic_peptidase_AS"/>
</dbReference>
<keyword evidence="2 7" id="KW-0645">Protease</keyword>
<dbReference type="PANTHER" id="PTHR47966:SF1">
    <property type="entry name" value="ASPARTYL PROTEINASE"/>
    <property type="match status" value="1"/>
</dbReference>
<evidence type="ECO:0000256" key="8">
    <source>
        <dbReference type="SAM" id="SignalP"/>
    </source>
</evidence>
<comment type="caution">
    <text evidence="10">The sequence shown here is derived from an EMBL/GenBank/DDBJ whole genome shotgun (WGS) entry which is preliminary data.</text>
</comment>
<dbReference type="GO" id="GO:0004190">
    <property type="term" value="F:aspartic-type endopeptidase activity"/>
    <property type="evidence" value="ECO:0007669"/>
    <property type="project" value="UniProtKB-KW"/>
</dbReference>
<dbReference type="InterPro" id="IPR034163">
    <property type="entry name" value="Aspergillopepsin-like_cat_dom"/>
</dbReference>
<keyword evidence="11" id="KW-1185">Reference proteome</keyword>
<evidence type="ECO:0000256" key="7">
    <source>
        <dbReference type="RuleBase" id="RU000454"/>
    </source>
</evidence>
<evidence type="ECO:0000256" key="4">
    <source>
        <dbReference type="ARBA" id="ARBA00022801"/>
    </source>
</evidence>
<organism evidence="10 11">
    <name type="scientific">Orbilia brochopaga</name>
    <dbReference type="NCBI Taxonomy" id="3140254"/>
    <lineage>
        <taxon>Eukaryota</taxon>
        <taxon>Fungi</taxon>
        <taxon>Dikarya</taxon>
        <taxon>Ascomycota</taxon>
        <taxon>Pezizomycotina</taxon>
        <taxon>Orbiliomycetes</taxon>
        <taxon>Orbiliales</taxon>
        <taxon>Orbiliaceae</taxon>
        <taxon>Orbilia</taxon>
    </lineage>
</organism>
<accession>A0AAV9TZU6</accession>
<keyword evidence="10" id="KW-0472">Membrane</keyword>
<evidence type="ECO:0000256" key="3">
    <source>
        <dbReference type="ARBA" id="ARBA00022750"/>
    </source>
</evidence>
<dbReference type="PROSITE" id="PS51767">
    <property type="entry name" value="PEPTIDASE_A1"/>
    <property type="match status" value="1"/>
</dbReference>
<dbReference type="AlphaFoldDB" id="A0AAV9TZU6"/>
<dbReference type="EMBL" id="JAVHNQ010000017">
    <property type="protein sequence ID" value="KAK6330456.1"/>
    <property type="molecule type" value="Genomic_DNA"/>
</dbReference>
<evidence type="ECO:0000313" key="10">
    <source>
        <dbReference type="EMBL" id="KAK6330456.1"/>
    </source>
</evidence>
<dbReference type="SUPFAM" id="SSF50630">
    <property type="entry name" value="Acid proteases"/>
    <property type="match status" value="1"/>
</dbReference>
<keyword evidence="3 7" id="KW-0064">Aspartyl protease</keyword>
<dbReference type="InterPro" id="IPR021109">
    <property type="entry name" value="Peptidase_aspartic_dom_sf"/>
</dbReference>
<dbReference type="GO" id="GO:0006508">
    <property type="term" value="P:proteolysis"/>
    <property type="evidence" value="ECO:0007669"/>
    <property type="project" value="UniProtKB-KW"/>
</dbReference>
<evidence type="ECO:0000256" key="5">
    <source>
        <dbReference type="PIRSR" id="PIRSR601461-1"/>
    </source>
</evidence>
<gene>
    <name evidence="10" type="primary">PEP1_1</name>
    <name evidence="10" type="ORF">TWF696_003347</name>
</gene>
<dbReference type="PANTHER" id="PTHR47966">
    <property type="entry name" value="BETA-SITE APP-CLEAVING ENZYME, ISOFORM A-RELATED"/>
    <property type="match status" value="1"/>
</dbReference>
<proteinExistence type="inferred from homology"/>
<keyword evidence="10" id="KW-0812">Transmembrane</keyword>
<feature type="chain" id="PRO_5043631368" evidence="8">
    <location>
        <begin position="19"/>
        <end position="412"/>
    </location>
</feature>
<feature type="domain" description="Peptidase A1" evidence="9">
    <location>
        <begin position="103"/>
        <end position="398"/>
    </location>
</feature>
<dbReference type="Gene3D" id="2.40.70.10">
    <property type="entry name" value="Acid Proteases"/>
    <property type="match status" value="2"/>
</dbReference>
<keyword evidence="4 7" id="KW-0378">Hydrolase</keyword>
<keyword evidence="8" id="KW-0732">Signal</keyword>
<dbReference type="PROSITE" id="PS00141">
    <property type="entry name" value="ASP_PROTEASE"/>
    <property type="match status" value="2"/>
</dbReference>
<name>A0AAV9TZU6_9PEZI</name>
<sequence length="412" mass="43979">MVATKTFLIAASALGAMAAPAIPMHVSPGIELPNGPGRFGQKKEGNNFNVRALPNPHFKPNGKRALQKIYAKYNLETPSYLREIVRRGDGSVAATPGQYDIEYVCPVEIGGQTLNLDFDTGSSDLWVFSSLMPKSSQGSHDIYDPKKSETGKEMTGATWKISYGDGSSASGVVYTDTVKIGGVVVEGQAVELAKKVSSSFTSDPSNDGLVGLAFGSINTVKPRKQKTFFENAMSGLSDGVMTADLKHGQPGSYDFGTIDSSKYTGDIKYIDIDASGGFWEFDADGSTAIADTGTTLLLVSNKITKAYYSKIKGAKMDNSQGGYVFPCSTNPPDLDIPVGDDTVTISGGLLNYAPLEEGSDTCFGGVQGYDGGMHIYGDVFFKQFFSVFDYKQKRFGYASKPSNSSSHHGHGN</sequence>
<feature type="active site" evidence="5">
    <location>
        <position position="119"/>
    </location>
</feature>
<reference evidence="10 11" key="1">
    <citation type="submission" date="2019-10" db="EMBL/GenBank/DDBJ databases">
        <authorList>
            <person name="Palmer J.M."/>
        </authorList>
    </citation>
    <scope>NUCLEOTIDE SEQUENCE [LARGE SCALE GENOMIC DNA]</scope>
    <source>
        <strain evidence="10 11">TWF696</strain>
    </source>
</reference>
<keyword evidence="10" id="KW-0675">Receptor</keyword>
<keyword evidence="6" id="KW-1015">Disulfide bond</keyword>
<feature type="active site" evidence="5">
    <location>
        <position position="291"/>
    </location>
</feature>
<feature type="signal peptide" evidence="8">
    <location>
        <begin position="1"/>
        <end position="18"/>
    </location>
</feature>
<comment type="similarity">
    <text evidence="1 7">Belongs to the peptidase A1 family.</text>
</comment>
<dbReference type="Proteomes" id="UP001375240">
    <property type="component" value="Unassembled WGS sequence"/>
</dbReference>
<dbReference type="PRINTS" id="PR00792">
    <property type="entry name" value="PEPSIN"/>
</dbReference>
<evidence type="ECO:0000256" key="1">
    <source>
        <dbReference type="ARBA" id="ARBA00007447"/>
    </source>
</evidence>
<evidence type="ECO:0000259" key="9">
    <source>
        <dbReference type="PROSITE" id="PS51767"/>
    </source>
</evidence>
<dbReference type="CDD" id="cd06097">
    <property type="entry name" value="Aspergillopepsin_like"/>
    <property type="match status" value="1"/>
</dbReference>
<dbReference type="FunFam" id="2.40.70.10:FF:000026">
    <property type="entry name" value="Endothiapepsin"/>
    <property type="match status" value="1"/>
</dbReference>
<protein>
    <submittedName>
        <fullName evidence="10">Type I transmembrane sorting receptor</fullName>
    </submittedName>
</protein>
<evidence type="ECO:0000313" key="11">
    <source>
        <dbReference type="Proteomes" id="UP001375240"/>
    </source>
</evidence>